<sequence length="368" mass="41886">MNIAIVTASIGHGHNSVALALEEKVKSEGRHNVAVFDILEDSRVSQILKSVYLEMITKTPYLYSKMYQWSQRHRKVSSLTSYFNFICLKNLKNIISDFKPDVFIFTHPFPALSYRQSLKIPAWTVITDYSYHPIWYSSQINGYFVANTDIKDYLTQSGFPQDFIYETGIPIKDSFFKPEITEFPNKTVKNTPLILIMGGGLGLGALSEIVEKLESLDSPFESIVLTGKNQELYNQLNATFKNKRSNRWKAMSFTNDVPNLMRQADLLISKGGAITLTEAMASKLPTVIYKPITGHEEENTRFVCNQEWAKWAETPNDLLQITQRLLTTPEELATMKLKAAESCIPSSTEDILETIVNDYQKPLRRISL</sequence>
<dbReference type="GO" id="GO:0016757">
    <property type="term" value="F:glycosyltransferase activity"/>
    <property type="evidence" value="ECO:0007669"/>
    <property type="project" value="UniProtKB-KW"/>
</dbReference>
<organism evidence="7 8">
    <name type="scientific">Alkaliphilus hydrothermalis</name>
    <dbReference type="NCBI Taxonomy" id="1482730"/>
    <lineage>
        <taxon>Bacteria</taxon>
        <taxon>Bacillati</taxon>
        <taxon>Bacillota</taxon>
        <taxon>Clostridia</taxon>
        <taxon>Peptostreptococcales</taxon>
        <taxon>Natronincolaceae</taxon>
        <taxon>Alkaliphilus</taxon>
    </lineage>
</organism>
<evidence type="ECO:0000313" key="7">
    <source>
        <dbReference type="EMBL" id="MBM7616224.1"/>
    </source>
</evidence>
<comment type="similarity">
    <text evidence="2">Belongs to the glycosyltransferase 28 family.</text>
</comment>
<dbReference type="EC" id="2.4.1.315" evidence="7"/>
<evidence type="ECO:0000313" key="8">
    <source>
        <dbReference type="Proteomes" id="UP001314796"/>
    </source>
</evidence>
<evidence type="ECO:0000259" key="6">
    <source>
        <dbReference type="Pfam" id="PF06925"/>
    </source>
</evidence>
<keyword evidence="3 7" id="KW-0328">Glycosyltransferase</keyword>
<dbReference type="Pfam" id="PF06925">
    <property type="entry name" value="MGDG_synth"/>
    <property type="match status" value="1"/>
</dbReference>
<evidence type="ECO:0000259" key="5">
    <source>
        <dbReference type="Pfam" id="PF04101"/>
    </source>
</evidence>
<gene>
    <name evidence="7" type="ORF">JOC73_002806</name>
</gene>
<name>A0ABS2NUG3_9FIRM</name>
<evidence type="ECO:0000256" key="2">
    <source>
        <dbReference type="ARBA" id="ARBA00006962"/>
    </source>
</evidence>
<dbReference type="EMBL" id="JAFBEE010000028">
    <property type="protein sequence ID" value="MBM7616224.1"/>
    <property type="molecule type" value="Genomic_DNA"/>
</dbReference>
<dbReference type="Gene3D" id="3.40.50.2000">
    <property type="entry name" value="Glycogen Phosphorylase B"/>
    <property type="match status" value="1"/>
</dbReference>
<accession>A0ABS2NUG3</accession>
<dbReference type="InterPro" id="IPR007235">
    <property type="entry name" value="Glyco_trans_28_C"/>
</dbReference>
<comment type="subcellular location">
    <subcellularLocation>
        <location evidence="1">Membrane</location>
    </subcellularLocation>
</comment>
<evidence type="ECO:0000256" key="4">
    <source>
        <dbReference type="ARBA" id="ARBA00022679"/>
    </source>
</evidence>
<protein>
    <submittedName>
        <fullName evidence="7">Processive 1,2-diacylglycerol beta-glucosyltransferase</fullName>
        <ecNumber evidence="7">2.4.1.315</ecNumber>
    </submittedName>
</protein>
<dbReference type="Pfam" id="PF04101">
    <property type="entry name" value="Glyco_tran_28_C"/>
    <property type="match status" value="1"/>
</dbReference>
<keyword evidence="4 7" id="KW-0808">Transferase</keyword>
<dbReference type="InterPro" id="IPR009695">
    <property type="entry name" value="Diacylglyc_glucosyltr_N"/>
</dbReference>
<dbReference type="PANTHER" id="PTHR43025">
    <property type="entry name" value="MONOGALACTOSYLDIACYLGLYCEROL SYNTHASE"/>
    <property type="match status" value="1"/>
</dbReference>
<reference evidence="7 8" key="1">
    <citation type="submission" date="2021-01" db="EMBL/GenBank/DDBJ databases">
        <title>Genomic Encyclopedia of Type Strains, Phase IV (KMG-IV): sequencing the most valuable type-strain genomes for metagenomic binning, comparative biology and taxonomic classification.</title>
        <authorList>
            <person name="Goeker M."/>
        </authorList>
    </citation>
    <scope>NUCLEOTIDE SEQUENCE [LARGE SCALE GENOMIC DNA]</scope>
    <source>
        <strain evidence="7 8">DSM 25890</strain>
    </source>
</reference>
<comment type="caution">
    <text evidence="7">The sequence shown here is derived from an EMBL/GenBank/DDBJ whole genome shotgun (WGS) entry which is preliminary data.</text>
</comment>
<proteinExistence type="inferred from homology"/>
<evidence type="ECO:0000256" key="3">
    <source>
        <dbReference type="ARBA" id="ARBA00022676"/>
    </source>
</evidence>
<feature type="domain" description="Diacylglycerol glucosyltransferase N-terminal" evidence="6">
    <location>
        <begin position="14"/>
        <end position="171"/>
    </location>
</feature>
<evidence type="ECO:0000256" key="1">
    <source>
        <dbReference type="ARBA" id="ARBA00004370"/>
    </source>
</evidence>
<dbReference type="PANTHER" id="PTHR43025:SF3">
    <property type="entry name" value="MONOGALACTOSYLDIACYLGLYCEROL SYNTHASE 1, CHLOROPLASTIC"/>
    <property type="match status" value="1"/>
</dbReference>
<dbReference type="Proteomes" id="UP001314796">
    <property type="component" value="Unassembled WGS sequence"/>
</dbReference>
<keyword evidence="8" id="KW-1185">Reference proteome</keyword>
<feature type="domain" description="Glycosyl transferase family 28 C-terminal" evidence="5">
    <location>
        <begin position="194"/>
        <end position="342"/>
    </location>
</feature>
<dbReference type="SUPFAM" id="SSF53756">
    <property type="entry name" value="UDP-Glycosyltransferase/glycogen phosphorylase"/>
    <property type="match status" value="1"/>
</dbReference>
<dbReference type="InterPro" id="IPR050519">
    <property type="entry name" value="Glycosyltransf_28_UgtP"/>
</dbReference>
<dbReference type="RefSeq" id="WP_204404227.1">
    <property type="nucleotide sequence ID" value="NZ_JAFBEE010000028.1"/>
</dbReference>